<dbReference type="EMBL" id="CASHSV030000409">
    <property type="protein sequence ID" value="CAJ2663093.1"/>
    <property type="molecule type" value="Genomic_DNA"/>
</dbReference>
<protein>
    <submittedName>
        <fullName evidence="1">Uncharacterized protein</fullName>
    </submittedName>
</protein>
<accession>A0ACB0L492</accession>
<organism evidence="1 2">
    <name type="scientific">Trifolium pratense</name>
    <name type="common">Red clover</name>
    <dbReference type="NCBI Taxonomy" id="57577"/>
    <lineage>
        <taxon>Eukaryota</taxon>
        <taxon>Viridiplantae</taxon>
        <taxon>Streptophyta</taxon>
        <taxon>Embryophyta</taxon>
        <taxon>Tracheophyta</taxon>
        <taxon>Spermatophyta</taxon>
        <taxon>Magnoliopsida</taxon>
        <taxon>eudicotyledons</taxon>
        <taxon>Gunneridae</taxon>
        <taxon>Pentapetalae</taxon>
        <taxon>rosids</taxon>
        <taxon>fabids</taxon>
        <taxon>Fabales</taxon>
        <taxon>Fabaceae</taxon>
        <taxon>Papilionoideae</taxon>
        <taxon>50 kb inversion clade</taxon>
        <taxon>NPAAA clade</taxon>
        <taxon>Hologalegina</taxon>
        <taxon>IRL clade</taxon>
        <taxon>Trifolieae</taxon>
        <taxon>Trifolium</taxon>
    </lineage>
</organism>
<evidence type="ECO:0000313" key="2">
    <source>
        <dbReference type="Proteomes" id="UP001177021"/>
    </source>
</evidence>
<dbReference type="Proteomes" id="UP001177021">
    <property type="component" value="Unassembled WGS sequence"/>
</dbReference>
<evidence type="ECO:0000313" key="1">
    <source>
        <dbReference type="EMBL" id="CAJ2663093.1"/>
    </source>
</evidence>
<gene>
    <name evidence="1" type="ORF">MILVUS5_LOCUS28585</name>
</gene>
<comment type="caution">
    <text evidence="1">The sequence shown here is derived from an EMBL/GenBank/DDBJ whole genome shotgun (WGS) entry which is preliminary data.</text>
</comment>
<sequence>MQNCGETVTDEMVVEKVLRSLTPNFDNVVIAIEYVKDTATMKIEELQSALEAHKIKVLSRGSEKKDQQALQAQTNKKEDNDKNYKKKGKDKPKWLKDQSSKTDDKAESSKGGGFAKGKNKKKNFDKSKVKCYNCEKFGHFADECWYKKDQQEANVAEESDVKSVLMMATIGDECEKNEEWFLDSGCSNHMTPHREWLTNFDASKRSSIKLADGRKLAAEARRAPPFNFNHSPPRFRNPSSPPPSSSFPLNLKPLQTLFPPYYGQPPSSPVEPSQNQNQTPLHLKPKIKKKKPSFSAPPRRSQRLRENFANQKTQSNAEKIFVDIKSSDEEETDEEETFVPPSKSYSNPSSKSSSEETKSDSTIPTQPQTKKGKEKVCETSSKPKQRVEKKKSLNDMFQEETPLFSSKSEEKTFQEKWRTKPIAPGRFFNFEALQSHPLEIKAYTDFQVNDEGDLIHFALLADSEPLNYRDALKSNVWKKAMEEELKSIEKNQTWKLVDLPDKKKKIDVKWVFKVKLNPDGTISKHKARLVARGFLQKHGIDYNEVFAPVARIETVRLVVALACKNKWSLYHLDVKSAFLNGPLDEEVYVSQPPGFEIKGKESMVYKLYKALYGLKQAPRAWNKRIDDFLIQIGFKNCAAEFGVYVHCPKDEDIVIICLYVDDLLITGSRVTEIAKVKDKLKNEFEMSDLGELSFFLGMEFMRREDGIVMHQQKYIGELLEKFEMESCNPLSNPSETNTKIDECSDEEKVDPTVFRQIVGSLRYVCNSRPDICYAVSVISRFMHDLRKSHMIAAKRILRYLKGTLEVGLLFPIGTNSAGSTLIGYSDSDWCGDITDRRSTSGYVFKFNNAAISWCTKKQAVTALSSCEAEYIADTFAACQAIWLNSVMIEIKCEPVKPLILRIDNKSAISLAKNPISHGRSKHIATRFHFIREQVTNGMIEVQYCPTEVQLADGFTKAVKLDRFEFLRRSLGLVVCNSSMN</sequence>
<name>A0ACB0L492_TRIPR</name>
<reference evidence="1" key="1">
    <citation type="submission" date="2023-10" db="EMBL/GenBank/DDBJ databases">
        <authorList>
            <person name="Rodriguez Cubillos JULIANA M."/>
            <person name="De Vega J."/>
        </authorList>
    </citation>
    <scope>NUCLEOTIDE SEQUENCE</scope>
</reference>
<proteinExistence type="predicted"/>
<keyword evidence="2" id="KW-1185">Reference proteome</keyword>